<evidence type="ECO:0000256" key="2">
    <source>
        <dbReference type="ARBA" id="ARBA00004604"/>
    </source>
</evidence>
<keyword evidence="4" id="KW-0963">Cytoplasm</keyword>
<dbReference type="PANTHER" id="PTHR12860">
    <property type="entry name" value="SIGNAL RECOGNITION PARTICLE 68 KDA PROTEIN"/>
    <property type="match status" value="1"/>
</dbReference>
<evidence type="ECO:0000313" key="11">
    <source>
        <dbReference type="EMBL" id="CEQ40675.1"/>
    </source>
</evidence>
<dbReference type="InterPro" id="IPR038253">
    <property type="entry name" value="SRP68_N_sf"/>
</dbReference>
<organism evidence="11 12">
    <name type="scientific">Sporidiobolus salmonicolor</name>
    <name type="common">Yeast-like fungus</name>
    <name type="synonym">Sporobolomyces salmonicolor</name>
    <dbReference type="NCBI Taxonomy" id="5005"/>
    <lineage>
        <taxon>Eukaryota</taxon>
        <taxon>Fungi</taxon>
        <taxon>Dikarya</taxon>
        <taxon>Basidiomycota</taxon>
        <taxon>Pucciniomycotina</taxon>
        <taxon>Microbotryomycetes</taxon>
        <taxon>Sporidiobolales</taxon>
        <taxon>Sporidiobolaceae</taxon>
        <taxon>Sporobolomyces</taxon>
    </lineage>
</organism>
<dbReference type="Pfam" id="PF16969">
    <property type="entry name" value="SRP68"/>
    <property type="match status" value="1"/>
</dbReference>
<dbReference type="InterPro" id="IPR034652">
    <property type="entry name" value="SRP68-RBD"/>
</dbReference>
<dbReference type="AlphaFoldDB" id="A0A0D6EM32"/>
<comment type="similarity">
    <text evidence="3">Belongs to the SRP68 family.</text>
</comment>
<feature type="compositionally biased region" description="Basic and acidic residues" evidence="10">
    <location>
        <begin position="92"/>
        <end position="109"/>
    </location>
</feature>
<dbReference type="GO" id="GO:0005786">
    <property type="term" value="C:signal recognition particle, endoplasmic reticulum targeting"/>
    <property type="evidence" value="ECO:0007669"/>
    <property type="project" value="UniProtKB-KW"/>
</dbReference>
<reference evidence="12" key="1">
    <citation type="submission" date="2015-02" db="EMBL/GenBank/DDBJ databases">
        <authorList>
            <person name="Gon?alves P."/>
        </authorList>
    </citation>
    <scope>NUCLEOTIDE SEQUENCE [LARGE SCALE GENOMIC DNA]</scope>
</reference>
<keyword evidence="12" id="KW-1185">Reference proteome</keyword>
<evidence type="ECO:0000313" key="12">
    <source>
        <dbReference type="Proteomes" id="UP000243876"/>
    </source>
</evidence>
<feature type="region of interest" description="Disordered" evidence="10">
    <location>
        <begin position="85"/>
        <end position="109"/>
    </location>
</feature>
<evidence type="ECO:0000256" key="5">
    <source>
        <dbReference type="ARBA" id="ARBA00022884"/>
    </source>
</evidence>
<evidence type="ECO:0000256" key="7">
    <source>
        <dbReference type="ARBA" id="ARBA00023242"/>
    </source>
</evidence>
<dbReference type="Gene3D" id="1.10.3450.40">
    <property type="entry name" value="Signal recognition particle, SRP68 subunit, RNA-binding domain"/>
    <property type="match status" value="1"/>
</dbReference>
<feature type="compositionally biased region" description="Basic and acidic residues" evidence="10">
    <location>
        <begin position="684"/>
        <end position="697"/>
    </location>
</feature>
<evidence type="ECO:0000256" key="1">
    <source>
        <dbReference type="ARBA" id="ARBA00004496"/>
    </source>
</evidence>
<accession>A0A0D6EM32</accession>
<sequence length="713" mass="79563">MATPTDHLNFPRELPHPPTRRRPRLTLPPSSPVLKLVSDARNTYGLRHQDFGRYKCVALYVCPTPERKLTLSLRQIPLRYQGPPSPQVCWPRPDRRSQQKVSEEGVGCREDHERQVRAASLPLSRPFPCSPRSLAPRHLQILLFDSERCWAQSQLLKATLSDVTAPPSTKHHLAKRLLKASSHAQHLVDLSRIPSVSSRLSASHLGQIQAYYLVLTGSLAFERGKHDQGLKTLSVAYEVLGELAANAGSATDEALANEMMDEVEPMLRFCAYRLGKDTASGVAVIAKEIAAQEIGEKVDGWGALKARLEEEGKEGKKEAIEVRWRGELIPVRNAELVSVAVRVKQALKTLEKDQALAKKGGEGSERQNKAEGKKEIMGARRMGTYDKALLVLSDAEQVASQLVEDNKVPSSRPLTLFHSYVQYHLLAIRTKRDLLLIASTSFKLASRESKILQTEKTYVARTETRDPAIVKGKIQKLRTKAYPGLVKVYDTVLLSLEAMRDMEIVEQDDELATTVEARIEFIRAQRCLYLSRFYALAAQFPSSLALNSRAKLYARQSRSTALSLSPSLDLSDSSSDGSHDFVADLLPLDEGSFDKLERSLEADHERISREWFEATGGKLDVADDLAVEDLSLSDSKARDQGKSRSKKPAFYDVAYNYVVAFDMEAIARKAGLGAPDEAEEAEDQPMHEEKVEEKEQQETPSNRGWGFGLFGRR</sequence>
<evidence type="ECO:0000256" key="9">
    <source>
        <dbReference type="ARBA" id="ARBA00029498"/>
    </source>
</evidence>
<keyword evidence="8" id="KW-0687">Ribonucleoprotein</keyword>
<dbReference type="GO" id="GO:0030942">
    <property type="term" value="F:endoplasmic reticulum signal peptide binding"/>
    <property type="evidence" value="ECO:0007669"/>
    <property type="project" value="InterPro"/>
</dbReference>
<evidence type="ECO:0000256" key="8">
    <source>
        <dbReference type="ARBA" id="ARBA00023274"/>
    </source>
</evidence>
<feature type="region of interest" description="Disordered" evidence="10">
    <location>
        <begin position="1"/>
        <end position="28"/>
    </location>
</feature>
<keyword evidence="6" id="KW-0733">Signal recognition particle</keyword>
<evidence type="ECO:0000256" key="3">
    <source>
        <dbReference type="ARBA" id="ARBA00009352"/>
    </source>
</evidence>
<dbReference type="InterPro" id="IPR026258">
    <property type="entry name" value="SRP68"/>
</dbReference>
<dbReference type="EMBL" id="CENE01000008">
    <property type="protein sequence ID" value="CEQ40675.1"/>
    <property type="molecule type" value="Genomic_DNA"/>
</dbReference>
<name>A0A0D6EM32_SPOSA</name>
<dbReference type="GO" id="GO:0006614">
    <property type="term" value="P:SRP-dependent cotranslational protein targeting to membrane"/>
    <property type="evidence" value="ECO:0007669"/>
    <property type="project" value="InterPro"/>
</dbReference>
<dbReference type="GO" id="GO:0005730">
    <property type="term" value="C:nucleolus"/>
    <property type="evidence" value="ECO:0007669"/>
    <property type="project" value="UniProtKB-SubCell"/>
</dbReference>
<evidence type="ECO:0000256" key="10">
    <source>
        <dbReference type="SAM" id="MobiDB-lite"/>
    </source>
</evidence>
<dbReference type="OrthoDB" id="10255118at2759"/>
<feature type="region of interest" description="Disordered" evidence="10">
    <location>
        <begin position="670"/>
        <end position="713"/>
    </location>
</feature>
<proteinExistence type="inferred from homology"/>
<gene>
    <name evidence="11" type="primary">SPOSA6832_02336</name>
</gene>
<keyword evidence="7" id="KW-0539">Nucleus</keyword>
<dbReference type="PANTHER" id="PTHR12860:SF0">
    <property type="entry name" value="SIGNAL RECOGNITION PARTICLE SUBUNIT SRP68"/>
    <property type="match status" value="1"/>
</dbReference>
<keyword evidence="5" id="KW-0694">RNA-binding</keyword>
<dbReference type="GO" id="GO:0008312">
    <property type="term" value="F:7S RNA binding"/>
    <property type="evidence" value="ECO:0007669"/>
    <property type="project" value="InterPro"/>
</dbReference>
<protein>
    <recommendedName>
        <fullName evidence="9">Signal recognition particle subunit SRP68</fullName>
    </recommendedName>
</protein>
<dbReference type="GO" id="GO:0005047">
    <property type="term" value="F:signal recognition particle binding"/>
    <property type="evidence" value="ECO:0007669"/>
    <property type="project" value="InterPro"/>
</dbReference>
<dbReference type="CDD" id="cd15481">
    <property type="entry name" value="SRP68-RBD"/>
    <property type="match status" value="1"/>
</dbReference>
<evidence type="ECO:0000256" key="6">
    <source>
        <dbReference type="ARBA" id="ARBA00023135"/>
    </source>
</evidence>
<dbReference type="Proteomes" id="UP000243876">
    <property type="component" value="Unassembled WGS sequence"/>
</dbReference>
<comment type="subcellular location">
    <subcellularLocation>
        <location evidence="1">Cytoplasm</location>
    </subcellularLocation>
    <subcellularLocation>
        <location evidence="2">Nucleus</location>
        <location evidence="2">Nucleolus</location>
    </subcellularLocation>
</comment>
<evidence type="ECO:0000256" key="4">
    <source>
        <dbReference type="ARBA" id="ARBA00022490"/>
    </source>
</evidence>